<feature type="signal peptide" evidence="4">
    <location>
        <begin position="1"/>
        <end position="28"/>
    </location>
</feature>
<evidence type="ECO:0000256" key="4">
    <source>
        <dbReference type="RuleBase" id="RU363019"/>
    </source>
</evidence>
<evidence type="ECO:0000256" key="2">
    <source>
        <dbReference type="ARBA" id="ARBA00023110"/>
    </source>
</evidence>
<comment type="caution">
    <text evidence="6">The sequence shown here is derived from an EMBL/GenBank/DDBJ whole genome shotgun (WGS) entry which is preliminary data.</text>
</comment>
<dbReference type="SUPFAM" id="SSF50891">
    <property type="entry name" value="Cyclophilin-like"/>
    <property type="match status" value="1"/>
</dbReference>
<keyword evidence="4" id="KW-0732">Signal</keyword>
<organism evidence="6 7">
    <name type="scientific">Nocardiopsis suaedae</name>
    <dbReference type="NCBI Taxonomy" id="3018444"/>
    <lineage>
        <taxon>Bacteria</taxon>
        <taxon>Bacillati</taxon>
        <taxon>Actinomycetota</taxon>
        <taxon>Actinomycetes</taxon>
        <taxon>Streptosporangiales</taxon>
        <taxon>Nocardiopsidaceae</taxon>
        <taxon>Nocardiopsis</taxon>
    </lineage>
</organism>
<comment type="catalytic activity">
    <reaction evidence="4">
        <text>[protein]-peptidylproline (omega=180) = [protein]-peptidylproline (omega=0)</text>
        <dbReference type="Rhea" id="RHEA:16237"/>
        <dbReference type="Rhea" id="RHEA-COMP:10747"/>
        <dbReference type="Rhea" id="RHEA-COMP:10748"/>
        <dbReference type="ChEBI" id="CHEBI:83833"/>
        <dbReference type="ChEBI" id="CHEBI:83834"/>
        <dbReference type="EC" id="5.2.1.8"/>
    </reaction>
</comment>
<dbReference type="Proteomes" id="UP001165685">
    <property type="component" value="Unassembled WGS sequence"/>
</dbReference>
<keyword evidence="2 4" id="KW-0697">Rotamase</keyword>
<evidence type="ECO:0000259" key="5">
    <source>
        <dbReference type="PROSITE" id="PS50072"/>
    </source>
</evidence>
<dbReference type="PANTHER" id="PTHR45625">
    <property type="entry name" value="PEPTIDYL-PROLYL CIS-TRANS ISOMERASE-RELATED"/>
    <property type="match status" value="1"/>
</dbReference>
<dbReference type="InterPro" id="IPR020892">
    <property type="entry name" value="Cyclophilin-type_PPIase_CS"/>
</dbReference>
<dbReference type="EMBL" id="JAQFWP010000075">
    <property type="protein sequence ID" value="MDA2808213.1"/>
    <property type="molecule type" value="Genomic_DNA"/>
</dbReference>
<dbReference type="InterPro" id="IPR029000">
    <property type="entry name" value="Cyclophilin-like_dom_sf"/>
</dbReference>
<keyword evidence="7" id="KW-1185">Reference proteome</keyword>
<evidence type="ECO:0000313" key="6">
    <source>
        <dbReference type="EMBL" id="MDA2808213.1"/>
    </source>
</evidence>
<accession>A0ABT4TU71</accession>
<dbReference type="Gene3D" id="2.40.100.10">
    <property type="entry name" value="Cyclophilin-like"/>
    <property type="match status" value="1"/>
</dbReference>
<feature type="chain" id="PRO_5045003739" description="Peptidyl-prolyl cis-trans isomerase" evidence="4">
    <location>
        <begin position="29"/>
        <end position="200"/>
    </location>
</feature>
<dbReference type="CDD" id="cd00317">
    <property type="entry name" value="cyclophilin"/>
    <property type="match status" value="1"/>
</dbReference>
<keyword evidence="3 4" id="KW-0413">Isomerase</keyword>
<dbReference type="PROSITE" id="PS51257">
    <property type="entry name" value="PROKAR_LIPOPROTEIN"/>
    <property type="match status" value="1"/>
</dbReference>
<evidence type="ECO:0000313" key="7">
    <source>
        <dbReference type="Proteomes" id="UP001165685"/>
    </source>
</evidence>
<dbReference type="PROSITE" id="PS50072">
    <property type="entry name" value="CSA_PPIASE_2"/>
    <property type="match status" value="1"/>
</dbReference>
<protein>
    <recommendedName>
        <fullName evidence="4">Peptidyl-prolyl cis-trans isomerase</fullName>
        <shortName evidence="4">PPIase</shortName>
        <ecNumber evidence="4">5.2.1.8</ecNumber>
    </recommendedName>
</protein>
<evidence type="ECO:0000256" key="1">
    <source>
        <dbReference type="ARBA" id="ARBA00002388"/>
    </source>
</evidence>
<dbReference type="EC" id="5.2.1.8" evidence="4"/>
<dbReference type="Pfam" id="PF00160">
    <property type="entry name" value="Pro_isomerase"/>
    <property type="match status" value="1"/>
</dbReference>
<dbReference type="RefSeq" id="WP_270680815.1">
    <property type="nucleotide sequence ID" value="NZ_JAQFWP010000075.1"/>
</dbReference>
<proteinExistence type="inferred from homology"/>
<reference evidence="6" key="1">
    <citation type="submission" date="2023-01" db="EMBL/GenBank/DDBJ databases">
        <title>Draft genome sequence of Nocardiopsis sp. LSu2-4 isolated from halophytes.</title>
        <authorList>
            <person name="Duangmal K."/>
            <person name="Chantavorakit T."/>
        </authorList>
    </citation>
    <scope>NUCLEOTIDE SEQUENCE</scope>
    <source>
        <strain evidence="6">LSu2-4</strain>
    </source>
</reference>
<comment type="similarity">
    <text evidence="4">Belongs to the cyclophilin-type PPIase family.</text>
</comment>
<dbReference type="PROSITE" id="PS00170">
    <property type="entry name" value="CSA_PPIASE_1"/>
    <property type="match status" value="1"/>
</dbReference>
<dbReference type="GO" id="GO:0016853">
    <property type="term" value="F:isomerase activity"/>
    <property type="evidence" value="ECO:0007669"/>
    <property type="project" value="UniProtKB-KW"/>
</dbReference>
<dbReference type="InterPro" id="IPR002130">
    <property type="entry name" value="Cyclophilin-type_PPIase_dom"/>
</dbReference>
<dbReference type="InterPro" id="IPR044666">
    <property type="entry name" value="Cyclophilin_A-like"/>
</dbReference>
<comment type="function">
    <text evidence="1 4">PPIases accelerate the folding of proteins. It catalyzes the cis-trans isomerization of proline imidic peptide bonds in oligopeptides.</text>
</comment>
<dbReference type="PRINTS" id="PR00153">
    <property type="entry name" value="CSAPPISMRASE"/>
</dbReference>
<sequence>MRHRAAAAAALAAAAVLTAAGCSGGASADGAADVEGATLHTSEGVVEVAFFPESAPETVLNFAGLAEGELAENPETGKRAFYDGTVFHRVIPGFMVQGGDPTGTGSGGPGYTFDDEIDPGREFDRPGLLAMANSGPDTNGSQFFITTAPAEHLNGRHTVFGEVTEGQEVVDAISEVETDGADKPVEDVVLESVEIHRADG</sequence>
<evidence type="ECO:0000256" key="3">
    <source>
        <dbReference type="ARBA" id="ARBA00023235"/>
    </source>
</evidence>
<gene>
    <name evidence="6" type="ORF">O4U47_27135</name>
</gene>
<name>A0ABT4TU71_9ACTN</name>
<feature type="domain" description="PPIase cyclophilin-type" evidence="5">
    <location>
        <begin position="33"/>
        <end position="195"/>
    </location>
</feature>
<dbReference type="PANTHER" id="PTHR45625:SF4">
    <property type="entry name" value="PEPTIDYLPROLYL ISOMERASE DOMAIN AND WD REPEAT-CONTAINING PROTEIN 1"/>
    <property type="match status" value="1"/>
</dbReference>